<dbReference type="GO" id="GO:0009103">
    <property type="term" value="P:lipopolysaccharide biosynthetic process"/>
    <property type="evidence" value="ECO:0007669"/>
    <property type="project" value="TreeGrafter"/>
</dbReference>
<dbReference type="PANTHER" id="PTHR23028">
    <property type="entry name" value="ACETYLTRANSFERASE"/>
    <property type="match status" value="1"/>
</dbReference>
<comment type="subcellular location">
    <subcellularLocation>
        <location evidence="1">Cell membrane</location>
        <topology evidence="1">Multi-pass membrane protein</topology>
    </subcellularLocation>
</comment>
<feature type="transmembrane region" description="Helical" evidence="8">
    <location>
        <begin position="419"/>
        <end position="440"/>
    </location>
</feature>
<proteinExistence type="predicted"/>
<dbReference type="EMBL" id="CAEZTS010000119">
    <property type="protein sequence ID" value="CAB4585029.1"/>
    <property type="molecule type" value="Genomic_DNA"/>
</dbReference>
<feature type="transmembrane region" description="Helical" evidence="8">
    <location>
        <begin position="301"/>
        <end position="322"/>
    </location>
</feature>
<feature type="transmembrane region" description="Helical" evidence="8">
    <location>
        <begin position="266"/>
        <end position="289"/>
    </location>
</feature>
<accession>A0A6J6FBH4</accession>
<keyword evidence="6 8" id="KW-0472">Membrane</keyword>
<evidence type="ECO:0000256" key="1">
    <source>
        <dbReference type="ARBA" id="ARBA00004651"/>
    </source>
</evidence>
<keyword evidence="2" id="KW-1003">Cell membrane</keyword>
<evidence type="ECO:0000259" key="9">
    <source>
        <dbReference type="Pfam" id="PF01757"/>
    </source>
</evidence>
<feature type="transmembrane region" description="Helical" evidence="8">
    <location>
        <begin position="21"/>
        <end position="39"/>
    </location>
</feature>
<feature type="transmembrane region" description="Helical" evidence="8">
    <location>
        <begin position="149"/>
        <end position="169"/>
    </location>
</feature>
<keyword evidence="4 8" id="KW-0812">Transmembrane</keyword>
<sequence length="649" mass="70783">MAPTSETSRSAQISRVPYLPGLDGLRALAVVAVIVYHANPAWLPGGYLGVEVFFVISGYLITLLLVAESERTGAIGLRDFWVRRARRLLPALFTMLVLLIFWTAFFERDALGKLRGDVVAGVLYGSNWFQIWSGAGYTAVNDFAPLRHLWSLAVEEQFYLLWPLVMLVVLRRGHDRLPRVAMWFTGVAAAIALAMAVLMPTSRIGQDCVATPGAYWEIAGRCVSRVDALYLSTPTRAIGLLLGAALALVWRPYALLRGPMKHKGPMLDPVAIIGLGIVGLLAWKVHIVHLVGEDGLHADPWLFRGGLFLVGVGSLMVIAAVAHKKAFAGRVLGNPVFRVVGERSYGLYLFHWPVFQALRHETGIALKVHEFVAAMIVTIAITEFSYRYIELPIRERRLRESMGALLRGGPGALRRRGSFGVIVSASVLLPVFAGVSLMTADLKQNEVQSSLNEAEGSVTDVLGNLTSTTTPSAGTQPSGSIAPVTTTAPPRYDVFAIGDSVMKGAAPSLADLGIVVDAQQDRQARMGAEIFQQLEDLGVTIDVAVVHLGTNGPVSQETFDFLMEATSEIPKVIVLTLTANRDWTAANNAKIRALPETHPNVIVLDWQLVSELCTGECFTADRIHLDRDGMRFYAAEIWKAMGRELPSDW</sequence>
<dbReference type="SUPFAM" id="SSF52266">
    <property type="entry name" value="SGNH hydrolase"/>
    <property type="match status" value="1"/>
</dbReference>
<dbReference type="GO" id="GO:0016747">
    <property type="term" value="F:acyltransferase activity, transferring groups other than amino-acyl groups"/>
    <property type="evidence" value="ECO:0007669"/>
    <property type="project" value="InterPro"/>
</dbReference>
<dbReference type="InterPro" id="IPR050879">
    <property type="entry name" value="Acyltransferase_3"/>
</dbReference>
<feature type="domain" description="Acyltransferase 3" evidence="9">
    <location>
        <begin position="20"/>
        <end position="381"/>
    </location>
</feature>
<keyword evidence="5 8" id="KW-1133">Transmembrane helix</keyword>
<reference evidence="10" key="1">
    <citation type="submission" date="2020-05" db="EMBL/GenBank/DDBJ databases">
        <authorList>
            <person name="Chiriac C."/>
            <person name="Salcher M."/>
            <person name="Ghai R."/>
            <person name="Kavagutti S V."/>
        </authorList>
    </citation>
    <scope>NUCLEOTIDE SEQUENCE</scope>
</reference>
<protein>
    <submittedName>
        <fullName evidence="10">Unannotated protein</fullName>
    </submittedName>
</protein>
<keyword evidence="3" id="KW-0808">Transferase</keyword>
<evidence type="ECO:0000256" key="4">
    <source>
        <dbReference type="ARBA" id="ARBA00022692"/>
    </source>
</evidence>
<dbReference type="InterPro" id="IPR036514">
    <property type="entry name" value="SGNH_hydro_sf"/>
</dbReference>
<evidence type="ECO:0000256" key="6">
    <source>
        <dbReference type="ARBA" id="ARBA00023136"/>
    </source>
</evidence>
<evidence type="ECO:0000256" key="5">
    <source>
        <dbReference type="ARBA" id="ARBA00022989"/>
    </source>
</evidence>
<dbReference type="AlphaFoldDB" id="A0A6J6FBH4"/>
<feature type="transmembrane region" description="Helical" evidence="8">
    <location>
        <begin position="181"/>
        <end position="199"/>
    </location>
</feature>
<feature type="transmembrane region" description="Helical" evidence="8">
    <location>
        <begin position="237"/>
        <end position="254"/>
    </location>
</feature>
<dbReference type="Gene3D" id="3.40.50.1110">
    <property type="entry name" value="SGNH hydrolase"/>
    <property type="match status" value="1"/>
</dbReference>
<feature type="transmembrane region" description="Helical" evidence="8">
    <location>
        <begin position="88"/>
        <end position="106"/>
    </location>
</feature>
<dbReference type="InterPro" id="IPR002656">
    <property type="entry name" value="Acyl_transf_3_dom"/>
</dbReference>
<feature type="transmembrane region" description="Helical" evidence="8">
    <location>
        <begin position="45"/>
        <end position="67"/>
    </location>
</feature>
<gene>
    <name evidence="10" type="ORF">UFOPK1722_01289</name>
</gene>
<evidence type="ECO:0000256" key="3">
    <source>
        <dbReference type="ARBA" id="ARBA00022679"/>
    </source>
</evidence>
<evidence type="ECO:0000313" key="10">
    <source>
        <dbReference type="EMBL" id="CAB4585029.1"/>
    </source>
</evidence>
<organism evidence="10">
    <name type="scientific">freshwater metagenome</name>
    <dbReference type="NCBI Taxonomy" id="449393"/>
    <lineage>
        <taxon>unclassified sequences</taxon>
        <taxon>metagenomes</taxon>
        <taxon>ecological metagenomes</taxon>
    </lineage>
</organism>
<evidence type="ECO:0000256" key="8">
    <source>
        <dbReference type="SAM" id="Phobius"/>
    </source>
</evidence>
<name>A0A6J6FBH4_9ZZZZ</name>
<dbReference type="PANTHER" id="PTHR23028:SF53">
    <property type="entry name" value="ACYL_TRANSF_3 DOMAIN-CONTAINING PROTEIN"/>
    <property type="match status" value="1"/>
</dbReference>
<dbReference type="Pfam" id="PF01757">
    <property type="entry name" value="Acyl_transf_3"/>
    <property type="match status" value="1"/>
</dbReference>
<dbReference type="GO" id="GO:0005886">
    <property type="term" value="C:plasma membrane"/>
    <property type="evidence" value="ECO:0007669"/>
    <property type="project" value="UniProtKB-SubCell"/>
</dbReference>
<keyword evidence="7" id="KW-0012">Acyltransferase</keyword>
<evidence type="ECO:0000256" key="2">
    <source>
        <dbReference type="ARBA" id="ARBA00022475"/>
    </source>
</evidence>
<evidence type="ECO:0000256" key="7">
    <source>
        <dbReference type="ARBA" id="ARBA00023315"/>
    </source>
</evidence>